<dbReference type="AlphaFoldDB" id="A0A6S7JI92"/>
<protein>
    <submittedName>
        <fullName evidence="1">Uncharacterized protein</fullName>
    </submittedName>
</protein>
<reference evidence="1" key="1">
    <citation type="submission" date="2020-04" db="EMBL/GenBank/DDBJ databases">
        <authorList>
            <person name="Alioto T."/>
            <person name="Alioto T."/>
            <person name="Gomez Garrido J."/>
        </authorList>
    </citation>
    <scope>NUCLEOTIDE SEQUENCE</scope>
    <source>
        <strain evidence="1">A484AB</strain>
    </source>
</reference>
<dbReference type="Proteomes" id="UP001152795">
    <property type="component" value="Unassembled WGS sequence"/>
</dbReference>
<gene>
    <name evidence="1" type="ORF">PACLA_8A034063</name>
</gene>
<sequence length="125" mass="14371">KETLKSLEYLSNEYDDVRRSQSSAKQRFSKFESRLNDLKEKVEGLSKSIVEMEEYSYAYNVKLVGIPDLNPKETAIETSMLCVKIFNAMGAEVSISDIDITHRVKPRRNYGGYLILVRNVAWEKG</sequence>
<evidence type="ECO:0000313" key="1">
    <source>
        <dbReference type="EMBL" id="CAB4032155.1"/>
    </source>
</evidence>
<name>A0A6S7JI92_PARCT</name>
<feature type="non-terminal residue" evidence="1">
    <location>
        <position position="1"/>
    </location>
</feature>
<organism evidence="1 2">
    <name type="scientific">Paramuricea clavata</name>
    <name type="common">Red gorgonian</name>
    <name type="synonym">Violescent sea-whip</name>
    <dbReference type="NCBI Taxonomy" id="317549"/>
    <lineage>
        <taxon>Eukaryota</taxon>
        <taxon>Metazoa</taxon>
        <taxon>Cnidaria</taxon>
        <taxon>Anthozoa</taxon>
        <taxon>Octocorallia</taxon>
        <taxon>Malacalcyonacea</taxon>
        <taxon>Plexauridae</taxon>
        <taxon>Paramuricea</taxon>
    </lineage>
</organism>
<proteinExistence type="predicted"/>
<comment type="caution">
    <text evidence="1">The sequence shown here is derived from an EMBL/GenBank/DDBJ whole genome shotgun (WGS) entry which is preliminary data.</text>
</comment>
<keyword evidence="2" id="KW-1185">Reference proteome</keyword>
<dbReference type="OrthoDB" id="5989466at2759"/>
<feature type="non-terminal residue" evidence="1">
    <location>
        <position position="125"/>
    </location>
</feature>
<accession>A0A6S7JI92</accession>
<evidence type="ECO:0000313" key="2">
    <source>
        <dbReference type="Proteomes" id="UP001152795"/>
    </source>
</evidence>
<dbReference type="EMBL" id="CACRXK020018173">
    <property type="protein sequence ID" value="CAB4032155.1"/>
    <property type="molecule type" value="Genomic_DNA"/>
</dbReference>